<feature type="coiled-coil region" evidence="1">
    <location>
        <begin position="212"/>
        <end position="239"/>
    </location>
</feature>
<keyword evidence="2" id="KW-1133">Transmembrane helix</keyword>
<dbReference type="EMBL" id="AEUT02000001">
    <property type="protein sequence ID" value="EGE53715.1"/>
    <property type="molecule type" value="Genomic_DNA"/>
</dbReference>
<proteinExistence type="predicted"/>
<evidence type="ECO:0000313" key="3">
    <source>
        <dbReference type="EMBL" id="EGE53715.1"/>
    </source>
</evidence>
<name>F1YY55_9STRE</name>
<gene>
    <name evidence="3" type="ORF">SPB_1456</name>
</gene>
<dbReference type="GeneID" id="61421084"/>
<dbReference type="AlphaFoldDB" id="F1YY55"/>
<evidence type="ECO:0000313" key="4">
    <source>
        <dbReference type="Proteomes" id="UP000003732"/>
    </source>
</evidence>
<keyword evidence="2" id="KW-0472">Membrane</keyword>
<sequence>MTDSLLIMITFIVRFGVAWFMFFDMEYSVDSEKNKMPWLTLGLFVVLEMVIIGFVGPWYLLNEPLLMFIYHYMKFPHDKMLHHLFFSQFPVVATDLISKVMLFFVIPFLSNSSMSETVSNYYYLILAYLLVMPVLNFSSKVFSIDDFKFIRFNTRVFNRFVIFTEVTFIIYYILIYSHLNFFQDIHSFKKLIIIIAFFIFLYLLSFLNNYFIQTSKNRIREEEENHLRLLEDYNRYLEKLYKNIRSFRHDYDNIIISLSGSIDSGDFETIQTIYTQILNRVEKIMDDDLSLRLNEFSKVKDFNLRLLLALKVYKARQIGIDTQIDISGSLDVPFLDSADDMVLLSAVSDLAINLVQDTQEALIKVRYDLTQSEGINLVIETGAEKLFGPERKEVLDQIEQVRNTFISLLAKYDKLTYRVKQFDRVIVQQVTIEPLEKEPLEKIGGK</sequence>
<comment type="caution">
    <text evidence="3">The sequence shown here is derived from an EMBL/GenBank/DDBJ whole genome shotgun (WGS) entry which is preliminary data.</text>
</comment>
<feature type="transmembrane region" description="Helical" evidence="2">
    <location>
        <begin position="191"/>
        <end position="212"/>
    </location>
</feature>
<evidence type="ECO:0000256" key="2">
    <source>
        <dbReference type="SAM" id="Phobius"/>
    </source>
</evidence>
<dbReference type="eggNOG" id="COG3290">
    <property type="taxonomic scope" value="Bacteria"/>
</dbReference>
<dbReference type="RefSeq" id="WP_003103654.1">
    <property type="nucleotide sequence ID" value="NZ_AEUT02000001.1"/>
</dbReference>
<feature type="transmembrane region" description="Helical" evidence="2">
    <location>
        <begin position="5"/>
        <end position="23"/>
    </location>
</feature>
<feature type="transmembrane region" description="Helical" evidence="2">
    <location>
        <begin position="160"/>
        <end position="179"/>
    </location>
</feature>
<organism evidence="3 4">
    <name type="scientific">Streptococcus parauberis NCFD 2020</name>
    <dbReference type="NCBI Taxonomy" id="873447"/>
    <lineage>
        <taxon>Bacteria</taxon>
        <taxon>Bacillati</taxon>
        <taxon>Bacillota</taxon>
        <taxon>Bacilli</taxon>
        <taxon>Lactobacillales</taxon>
        <taxon>Streptococcaceae</taxon>
        <taxon>Streptococcus</taxon>
    </lineage>
</organism>
<feature type="transmembrane region" description="Helical" evidence="2">
    <location>
        <begin position="38"/>
        <end position="61"/>
    </location>
</feature>
<feature type="transmembrane region" description="Helical" evidence="2">
    <location>
        <begin position="81"/>
        <end position="109"/>
    </location>
</feature>
<dbReference type="PANTHER" id="PTHR40448">
    <property type="entry name" value="TWO-COMPONENT SENSOR HISTIDINE KINASE"/>
    <property type="match status" value="1"/>
</dbReference>
<dbReference type="PANTHER" id="PTHR40448:SF1">
    <property type="entry name" value="TWO-COMPONENT SENSOR HISTIDINE KINASE"/>
    <property type="match status" value="1"/>
</dbReference>
<dbReference type="HOGENOM" id="CLU_050694_0_0_9"/>
<keyword evidence="2" id="KW-0812">Transmembrane</keyword>
<keyword evidence="1" id="KW-0175">Coiled coil</keyword>
<protein>
    <submittedName>
        <fullName evidence="3">Conserved domain protein</fullName>
    </submittedName>
</protein>
<feature type="transmembrane region" description="Helical" evidence="2">
    <location>
        <begin position="121"/>
        <end position="139"/>
    </location>
</feature>
<dbReference type="Proteomes" id="UP000003732">
    <property type="component" value="Unassembled WGS sequence"/>
</dbReference>
<reference evidence="3 4" key="1">
    <citation type="submission" date="2011-02" db="EMBL/GenBank/DDBJ databases">
        <authorList>
            <person name="Stanhope M.J."/>
            <person name="Durkin A.S."/>
            <person name="Hostetler J."/>
            <person name="Kim M."/>
            <person name="Radune D."/>
            <person name="Singh I."/>
            <person name="Town C.D."/>
        </authorList>
    </citation>
    <scope>NUCLEOTIDE SEQUENCE [LARGE SCALE GENOMIC DNA]</scope>
    <source>
        <strain evidence="3 4">NCFD 2020</strain>
    </source>
</reference>
<dbReference type="GO" id="GO:0042802">
    <property type="term" value="F:identical protein binding"/>
    <property type="evidence" value="ECO:0007669"/>
    <property type="project" value="TreeGrafter"/>
</dbReference>
<evidence type="ECO:0000256" key="1">
    <source>
        <dbReference type="SAM" id="Coils"/>
    </source>
</evidence>
<accession>F1YY55</accession>